<dbReference type="PANTHER" id="PTHR47307:SF1">
    <property type="entry name" value="GLUTATHIONE-REGULATED POTASSIUM-EFFLUX SYSTEM ANCILLARY PROTEIN KEFG"/>
    <property type="match status" value="1"/>
</dbReference>
<name>A0A085G260_EWIA3</name>
<comment type="caution">
    <text evidence="3">The sequence shown here is derived from an EMBL/GenBank/DDBJ whole genome shotgun (WGS) entry which is preliminary data.</text>
</comment>
<dbReference type="InterPro" id="IPR046980">
    <property type="entry name" value="KefG/KefF"/>
</dbReference>
<dbReference type="AlphaFoldDB" id="A0A085G260"/>
<dbReference type="Proteomes" id="UP000028640">
    <property type="component" value="Unassembled WGS sequence"/>
</dbReference>
<dbReference type="PANTHER" id="PTHR47307">
    <property type="entry name" value="GLUTATHIONE-REGULATED POTASSIUM-EFFLUX SYSTEM ANCILLARY PROTEIN KEFG"/>
    <property type="match status" value="1"/>
</dbReference>
<evidence type="ECO:0000313" key="4">
    <source>
        <dbReference type="Proteomes" id="UP000028640"/>
    </source>
</evidence>
<dbReference type="InterPro" id="IPR003680">
    <property type="entry name" value="Flavodoxin_fold"/>
</dbReference>
<protein>
    <submittedName>
        <fullName evidence="3">Glutathione-regulated potassium-efflux system ancillary protein</fullName>
    </submittedName>
</protein>
<dbReference type="RefSeq" id="WP_034795538.1">
    <property type="nucleotide sequence ID" value="NZ_JMPJ01000073.1"/>
</dbReference>
<proteinExistence type="predicted"/>
<feature type="domain" description="Flavodoxin-like fold" evidence="2">
    <location>
        <begin position="2"/>
        <end position="174"/>
    </location>
</feature>
<dbReference type="GO" id="GO:0003955">
    <property type="term" value="F:NAD(P)H dehydrogenase (quinone) activity"/>
    <property type="evidence" value="ECO:0007669"/>
    <property type="project" value="TreeGrafter"/>
</dbReference>
<dbReference type="eggNOG" id="COG2249">
    <property type="taxonomic scope" value="Bacteria"/>
</dbReference>
<dbReference type="SUPFAM" id="SSF52218">
    <property type="entry name" value="Flavoproteins"/>
    <property type="match status" value="1"/>
</dbReference>
<dbReference type="GeneID" id="78382489"/>
<dbReference type="InterPro" id="IPR029039">
    <property type="entry name" value="Flavoprotein-like_sf"/>
</dbReference>
<organism evidence="3 4">
    <name type="scientific">Ewingella americana (strain ATCC 33852 / DSM 4580 / CCUG 14506 / JCM 5911 / LMG 7869 / NCTC 12157 / CDC 1468-78)</name>
    <dbReference type="NCBI Taxonomy" id="910964"/>
    <lineage>
        <taxon>Bacteria</taxon>
        <taxon>Pseudomonadati</taxon>
        <taxon>Pseudomonadota</taxon>
        <taxon>Gammaproteobacteria</taxon>
        <taxon>Enterobacterales</taxon>
        <taxon>Yersiniaceae</taxon>
        <taxon>Ewingella</taxon>
    </lineage>
</organism>
<accession>A0A085G260</accession>
<dbReference type="GO" id="GO:0009055">
    <property type="term" value="F:electron transfer activity"/>
    <property type="evidence" value="ECO:0007669"/>
    <property type="project" value="TreeGrafter"/>
</dbReference>
<gene>
    <name evidence="3" type="ORF">GEAM_4142</name>
</gene>
<dbReference type="Pfam" id="PF02525">
    <property type="entry name" value="Flavodoxin_2"/>
    <property type="match status" value="1"/>
</dbReference>
<evidence type="ECO:0000313" key="3">
    <source>
        <dbReference type="EMBL" id="KFC77805.1"/>
    </source>
</evidence>
<evidence type="ECO:0000256" key="1">
    <source>
        <dbReference type="ARBA" id="ARBA00023002"/>
    </source>
</evidence>
<sequence length="183" mass="20448">MSKTLILIFHPDLTTSKANAALIAEASKLEEVEIVDVQSLYPQGMDIHADGEREAARLLSADRIVLQFPLHWYSMPAVMLQWQAAVLTRMFYLCYLQEGSKLEGKPLFIAATAGNVEESYRRGGRNLFSIESLLAPLQATAHRCGLAWNTPFVVYTADKLEADVLQAKGEEYAQALRGWMQSE</sequence>
<dbReference type="STRING" id="910964.GEAM_4142"/>
<keyword evidence="1" id="KW-0560">Oxidoreductase</keyword>
<evidence type="ECO:0000259" key="2">
    <source>
        <dbReference type="Pfam" id="PF02525"/>
    </source>
</evidence>
<dbReference type="GO" id="GO:0010181">
    <property type="term" value="F:FMN binding"/>
    <property type="evidence" value="ECO:0007669"/>
    <property type="project" value="TreeGrafter"/>
</dbReference>
<keyword evidence="4" id="KW-1185">Reference proteome</keyword>
<dbReference type="OrthoDB" id="9798454at2"/>
<dbReference type="EMBL" id="JMPJ01000073">
    <property type="protein sequence ID" value="KFC77805.1"/>
    <property type="molecule type" value="Genomic_DNA"/>
</dbReference>
<reference evidence="3 4" key="1">
    <citation type="submission" date="2014-05" db="EMBL/GenBank/DDBJ databases">
        <title>ATOL: Assembling a taxonomically balanced genome-scale reconstruction of the evolutionary history of the Enterobacteriaceae.</title>
        <authorList>
            <person name="Plunkett G.III."/>
            <person name="Neeno-Eckwall E.C."/>
            <person name="Glasner J.D."/>
            <person name="Perna N.T."/>
        </authorList>
    </citation>
    <scope>NUCLEOTIDE SEQUENCE [LARGE SCALE GENOMIC DNA]</scope>
    <source>
        <strain evidence="3 4">ATCC 33852</strain>
    </source>
</reference>
<dbReference type="Gene3D" id="3.40.50.360">
    <property type="match status" value="1"/>
</dbReference>